<feature type="compositionally biased region" description="Basic and acidic residues" evidence="1">
    <location>
        <begin position="14"/>
        <end position="26"/>
    </location>
</feature>
<dbReference type="Pfam" id="PF03564">
    <property type="entry name" value="DUF1759"/>
    <property type="match status" value="1"/>
</dbReference>
<feature type="compositionally biased region" description="Basic residues" evidence="1">
    <location>
        <begin position="150"/>
        <end position="164"/>
    </location>
</feature>
<gene>
    <name evidence="2" type="ORF">PACLA_8A034531</name>
</gene>
<dbReference type="EMBL" id="CACRXK020004286">
    <property type="protein sequence ID" value="CAB4002202.1"/>
    <property type="molecule type" value="Genomic_DNA"/>
</dbReference>
<dbReference type="Proteomes" id="UP001152795">
    <property type="component" value="Unassembled WGS sequence"/>
</dbReference>
<feature type="region of interest" description="Disordered" evidence="1">
    <location>
        <begin position="288"/>
        <end position="361"/>
    </location>
</feature>
<keyword evidence="3" id="KW-1185">Reference proteome</keyword>
<dbReference type="AlphaFoldDB" id="A0A7D9E5N5"/>
<feature type="region of interest" description="Disordered" evidence="1">
    <location>
        <begin position="1015"/>
        <end position="1056"/>
    </location>
</feature>
<dbReference type="GO" id="GO:0003676">
    <property type="term" value="F:nucleic acid binding"/>
    <property type="evidence" value="ECO:0007669"/>
    <property type="project" value="InterPro"/>
</dbReference>
<dbReference type="PANTHER" id="PTHR47331:SF5">
    <property type="entry name" value="RIBONUCLEASE H"/>
    <property type="match status" value="1"/>
</dbReference>
<feature type="compositionally biased region" description="Polar residues" evidence="1">
    <location>
        <begin position="334"/>
        <end position="355"/>
    </location>
</feature>
<dbReference type="PANTHER" id="PTHR47331">
    <property type="entry name" value="PHD-TYPE DOMAIN-CONTAINING PROTEIN"/>
    <property type="match status" value="1"/>
</dbReference>
<dbReference type="PROSITE" id="PS50158">
    <property type="entry name" value="ZF_CCHC"/>
    <property type="match status" value="1"/>
</dbReference>
<dbReference type="InterPro" id="IPR001878">
    <property type="entry name" value="Znf_CCHC"/>
</dbReference>
<feature type="region of interest" description="Disordered" evidence="1">
    <location>
        <begin position="1"/>
        <end position="26"/>
    </location>
</feature>
<proteinExistence type="predicted"/>
<dbReference type="GO" id="GO:0008270">
    <property type="term" value="F:zinc ion binding"/>
    <property type="evidence" value="ECO:0007669"/>
    <property type="project" value="InterPro"/>
</dbReference>
<dbReference type="OrthoDB" id="8046937at2759"/>
<sequence length="1056" mass="120006">MADKNVESGGTSSKTEKTDKTDKTNAETLRYDELETSLIHISKKRSEDIFHNTTKAWRKQINHVQGKLVNCTEIASLQNDCCILEQCMKDLTKAHEELESVIESPVEKIALFGKFEDMSKENNKVVQQVCQTIRDMKFDAEDNYSVTSRRSGRSHISRRSHRSNLSRCSRVSTTSSNRQRRQELEENAAVLKAKMRIAREKEKFDQANRLALQEIEGKLQEIQNEERKVKEQITLTDERFKIREELAEAEARIDVCTRFEGEEESFRTIEEIPCGDNAHDRVERFLQSQSAPDASPLTELEHPGNFTSNQEASPTTPVENQAVSTLNPDARNYTPPTANDSSQYEQRQPNVTSTNEAHHSISDIENPNILQTHLTALNKLVESHAQSRLPLPKPEVFNGDPLKFPIWLKAFETLIETRATNSTERLHFLGRYVGGEAKDVIDGYMLMDGEDAYLKAKEMLSKRYGDPFAVASAFRKKLESWPQIPPQDGLALRRYADYLVQCEKAMERVDSLKVLNDDQEIHKMSSKLPKWALTRWGRKVYAWKNEKKRFPPFAEFVKYVVVEADIACDPMNLSQRKIEIYSRGPRRQRDYGNFRRTPRESNRDEFARSLATKVNEEDASKGKTEEVQCAMCGKAHELESCKNYMDMEVKARKEFAKTKGLCFGCLGKGHLSRDCKRRKKCDSCKRAHPTSLHGDLKGESKETEPSRTENQTEQRAAYCTKSGTSKEERDGIVSSMIIPVWLQHANHPENAVLVYALLDDQSDSTFVSESTLSNLGIEGHPTQISLSTMNVANEIIQTSKVNGLVVSDFKRNSEIQLPRVFSCKAIPVKRSQIPRPEMATKWSHLAKIATELSPYHSDIEVGLLIGANCPRAIVPRKVLPGRGNEPYAQQTELGWGIVGNITNDEDDSDEIEDVVHRIATQSICAAQTHERACTFRVTTSAKEVINPQEIRRMMEWDFSERSVDHNPISLDDMNFLEQLKIGIHKTPNGHYEMPLPFRNGSPELPSNKLLALPNEELTGNQRRGSSKGGVRDNTNGSRERVSRRDENTAFTSEERP</sequence>
<reference evidence="2" key="1">
    <citation type="submission" date="2020-04" db="EMBL/GenBank/DDBJ databases">
        <authorList>
            <person name="Alioto T."/>
            <person name="Alioto T."/>
            <person name="Gomez Garrido J."/>
        </authorList>
    </citation>
    <scope>NUCLEOTIDE SEQUENCE</scope>
    <source>
        <strain evidence="2">A484AB</strain>
    </source>
</reference>
<feature type="region of interest" description="Disordered" evidence="1">
    <location>
        <begin position="144"/>
        <end position="183"/>
    </location>
</feature>
<evidence type="ECO:0000313" key="3">
    <source>
        <dbReference type="Proteomes" id="UP001152795"/>
    </source>
</evidence>
<feature type="compositionally biased region" description="Basic and acidic residues" evidence="1">
    <location>
        <begin position="694"/>
        <end position="712"/>
    </location>
</feature>
<name>A0A7D9E5N5_PARCT</name>
<protein>
    <submittedName>
        <fullName evidence="2">Uncharacterized protein LOC110458063</fullName>
    </submittedName>
</protein>
<feature type="region of interest" description="Disordered" evidence="1">
    <location>
        <begin position="685"/>
        <end position="723"/>
    </location>
</feature>
<comment type="caution">
    <text evidence="2">The sequence shown here is derived from an EMBL/GenBank/DDBJ whole genome shotgun (WGS) entry which is preliminary data.</text>
</comment>
<feature type="compositionally biased region" description="Polar residues" evidence="1">
    <location>
        <begin position="305"/>
        <end position="327"/>
    </location>
</feature>
<accession>A0A7D9E5N5</accession>
<evidence type="ECO:0000256" key="1">
    <source>
        <dbReference type="SAM" id="MobiDB-lite"/>
    </source>
</evidence>
<evidence type="ECO:0000313" key="2">
    <source>
        <dbReference type="EMBL" id="CAB4002202.1"/>
    </source>
</evidence>
<feature type="compositionally biased region" description="Basic and acidic residues" evidence="1">
    <location>
        <begin position="1037"/>
        <end position="1056"/>
    </location>
</feature>
<organism evidence="2 3">
    <name type="scientific">Paramuricea clavata</name>
    <name type="common">Red gorgonian</name>
    <name type="synonym">Violescent sea-whip</name>
    <dbReference type="NCBI Taxonomy" id="317549"/>
    <lineage>
        <taxon>Eukaryota</taxon>
        <taxon>Metazoa</taxon>
        <taxon>Cnidaria</taxon>
        <taxon>Anthozoa</taxon>
        <taxon>Octocorallia</taxon>
        <taxon>Malacalcyonacea</taxon>
        <taxon>Plexauridae</taxon>
        <taxon>Paramuricea</taxon>
    </lineage>
</organism>
<dbReference type="InterPro" id="IPR005312">
    <property type="entry name" value="DUF1759"/>
</dbReference>